<keyword evidence="7" id="KW-1185">Reference proteome</keyword>
<protein>
    <recommendedName>
        <fullName evidence="5">GH26 domain-containing protein</fullName>
    </recommendedName>
</protein>
<dbReference type="PANTHER" id="PTHR40079:SF4">
    <property type="entry name" value="GH26 DOMAIN-CONTAINING PROTEIN-RELATED"/>
    <property type="match status" value="1"/>
</dbReference>
<feature type="domain" description="GH26" evidence="5">
    <location>
        <begin position="249"/>
        <end position="563"/>
    </location>
</feature>
<evidence type="ECO:0000256" key="1">
    <source>
        <dbReference type="ARBA" id="ARBA00007754"/>
    </source>
</evidence>
<dbReference type="InterPro" id="IPR017853">
    <property type="entry name" value="GH"/>
</dbReference>
<feature type="active site" description="Proton donor" evidence="4">
    <location>
        <position position="379"/>
    </location>
</feature>
<sequence>MGKTASVGGKRLRSGFRQRLLVQALKYPLHLLDPVDEPRLGLRRQQARASVQRVQISVQLRLVHRSVPRFHRFPSIVPHGPAFHAVREKSANPGDIRVVSYYDRSRQAESNTHFPMAKGTIPMTDRKTERTTIRRKLTGLVLLAALACASPTATAAEDDTWPLHLKAEAYRSAGRTELAVPIWEQLMRRSADKADWNSAAIYAGNLNQYFDSVRDYDRAIAFYELENDYWLKDGKDWGANDLERANQIRTTVELYASAAEDDALLDRYAPRSGPLAKFEPAYGMYVGLYSEQDSEMGNEFRKSASIYGRDHAIYLAYATYGEPFPERYARRAKEAGGALQIAWQPLNGLDAVRDDAYLRQWARSAKAAGIPIFLRYASEMNGNWTAWSGDPAAYIEKFRIVANVMKAEAPNVALVWSPGDVPKFNMASFYPGDEYVDWVGVSLYTEPYSHGNPDVSMEANTPIERLEEIYSLYADRKPVMLSESAVAHYTNADGKPHTDFALMNLDRLYRVMPSKYPRLKAITYFNVDMKEKDSRNDYLLRDNPDMLALYKTILADPYMLTRVETGAKPADKTGYREASVPFAKQTTVVPFARIPDVWIGKLEYALNGRTIAERTKPPYALTLQAGDVPDGSVLELRVYNRDGRQVASKAVPFSSVVSVRFDGEDLSFEQPPVIADGYTLAPLRAVFERMGATVDWDDDTKTATARRGGMTVKLTVGDRVAYVNGEPVSLDAPARLVNGYTMAPVRFVGETFGGTVSWDGDSRTASIERR</sequence>
<accession>A0A2V5KDI9</accession>
<dbReference type="AlphaFoldDB" id="A0A2V5KDI9"/>
<dbReference type="Proteomes" id="UP000247476">
    <property type="component" value="Unassembled WGS sequence"/>
</dbReference>
<keyword evidence="2 4" id="KW-0378">Hydrolase</keyword>
<dbReference type="Pfam" id="PF07833">
    <property type="entry name" value="Cu_amine_oxidN1"/>
    <property type="match status" value="1"/>
</dbReference>
<dbReference type="InterPro" id="IPR000805">
    <property type="entry name" value="Glyco_hydro_26"/>
</dbReference>
<organism evidence="6 7">
    <name type="scientific">Paenibacillus flagellatus</name>
    <dbReference type="NCBI Taxonomy" id="2211139"/>
    <lineage>
        <taxon>Bacteria</taxon>
        <taxon>Bacillati</taxon>
        <taxon>Bacillota</taxon>
        <taxon>Bacilli</taxon>
        <taxon>Bacillales</taxon>
        <taxon>Paenibacillaceae</taxon>
        <taxon>Paenibacillus</taxon>
    </lineage>
</organism>
<dbReference type="PANTHER" id="PTHR40079">
    <property type="entry name" value="MANNAN ENDO-1,4-BETA-MANNOSIDASE E-RELATED"/>
    <property type="match status" value="1"/>
</dbReference>
<gene>
    <name evidence="6" type="ORF">DLM86_04570</name>
</gene>
<dbReference type="PROSITE" id="PS51764">
    <property type="entry name" value="GH26"/>
    <property type="match status" value="1"/>
</dbReference>
<evidence type="ECO:0000313" key="6">
    <source>
        <dbReference type="EMBL" id="PYI56264.1"/>
    </source>
</evidence>
<dbReference type="Gene3D" id="3.20.20.80">
    <property type="entry name" value="Glycosidases"/>
    <property type="match status" value="1"/>
</dbReference>
<dbReference type="InterPro" id="IPR022790">
    <property type="entry name" value="GH26_dom"/>
</dbReference>
<evidence type="ECO:0000256" key="3">
    <source>
        <dbReference type="ARBA" id="ARBA00023295"/>
    </source>
</evidence>
<comment type="similarity">
    <text evidence="1 4">Belongs to the glycosyl hydrolase 26 family.</text>
</comment>
<dbReference type="InterPro" id="IPR012854">
    <property type="entry name" value="Cu_amine_oxidase-like_N"/>
</dbReference>
<evidence type="ECO:0000313" key="7">
    <source>
        <dbReference type="Proteomes" id="UP000247476"/>
    </source>
</evidence>
<dbReference type="Pfam" id="PF02156">
    <property type="entry name" value="Glyco_hydro_26"/>
    <property type="match status" value="1"/>
</dbReference>
<dbReference type="SUPFAM" id="SSF51445">
    <property type="entry name" value="(Trans)glycosidases"/>
    <property type="match status" value="1"/>
</dbReference>
<dbReference type="EMBL" id="QJVJ01000002">
    <property type="protein sequence ID" value="PYI56264.1"/>
    <property type="molecule type" value="Genomic_DNA"/>
</dbReference>
<evidence type="ECO:0000256" key="4">
    <source>
        <dbReference type="PROSITE-ProRule" id="PRU01100"/>
    </source>
</evidence>
<comment type="caution">
    <text evidence="6">The sequence shown here is derived from an EMBL/GenBank/DDBJ whole genome shotgun (WGS) entry which is preliminary data.</text>
</comment>
<dbReference type="SUPFAM" id="SSF55383">
    <property type="entry name" value="Copper amine oxidase, domain N"/>
    <property type="match status" value="1"/>
</dbReference>
<dbReference type="GO" id="GO:0016985">
    <property type="term" value="F:mannan endo-1,4-beta-mannosidase activity"/>
    <property type="evidence" value="ECO:0007669"/>
    <property type="project" value="InterPro"/>
</dbReference>
<dbReference type="GO" id="GO:0006080">
    <property type="term" value="P:substituted mannan metabolic process"/>
    <property type="evidence" value="ECO:0007669"/>
    <property type="project" value="InterPro"/>
</dbReference>
<dbReference type="InterPro" id="IPR036582">
    <property type="entry name" value="Mao_N_sf"/>
</dbReference>
<name>A0A2V5KDI9_9BACL</name>
<keyword evidence="3 4" id="KW-0326">Glycosidase</keyword>
<evidence type="ECO:0000256" key="2">
    <source>
        <dbReference type="ARBA" id="ARBA00022801"/>
    </source>
</evidence>
<feature type="active site" description="Nucleophile" evidence="4">
    <location>
        <position position="483"/>
    </location>
</feature>
<dbReference type="Gene3D" id="3.30.457.10">
    <property type="entry name" value="Copper amine oxidase-like, N-terminal domain"/>
    <property type="match status" value="1"/>
</dbReference>
<reference evidence="6 7" key="1">
    <citation type="submission" date="2018-05" db="EMBL/GenBank/DDBJ databases">
        <title>Paenibacillus flagellatus sp. nov., isolated from selenium mineral soil.</title>
        <authorList>
            <person name="Dai X."/>
        </authorList>
    </citation>
    <scope>NUCLEOTIDE SEQUENCE [LARGE SCALE GENOMIC DNA]</scope>
    <source>
        <strain evidence="6 7">DXL2</strain>
    </source>
</reference>
<evidence type="ECO:0000259" key="5">
    <source>
        <dbReference type="PROSITE" id="PS51764"/>
    </source>
</evidence>
<proteinExistence type="inferred from homology"/>